<gene>
    <name evidence="2" type="ORF">CPB84DRAFT_1787503</name>
</gene>
<protein>
    <submittedName>
        <fullName evidence="2">Uncharacterized protein</fullName>
    </submittedName>
</protein>
<evidence type="ECO:0000313" key="3">
    <source>
        <dbReference type="Proteomes" id="UP000724874"/>
    </source>
</evidence>
<proteinExistence type="predicted"/>
<sequence>PTFLTPSSPEATPRRLLFKEELARRRPLRDMNIFFASSSITVSTHPPPSSFPYTFPLPSTLSHNFSPPIVLPTLPTFPPNQANIPTGFEIPDDVNWNEIILLSNIPIEIILEYLAPSPIVLTGVYPDTPTPIPTPSLQHNPNPIPASINPRAEGADPSASGAEEA</sequence>
<keyword evidence="3" id="KW-1185">Reference proteome</keyword>
<name>A0A9P5NJ87_GYMJU</name>
<dbReference type="AlphaFoldDB" id="A0A9P5NJ87"/>
<dbReference type="EMBL" id="JADNYJ010000095">
    <property type="protein sequence ID" value="KAF8886629.1"/>
    <property type="molecule type" value="Genomic_DNA"/>
</dbReference>
<comment type="caution">
    <text evidence="2">The sequence shown here is derived from an EMBL/GenBank/DDBJ whole genome shotgun (WGS) entry which is preliminary data.</text>
</comment>
<evidence type="ECO:0000256" key="1">
    <source>
        <dbReference type="SAM" id="MobiDB-lite"/>
    </source>
</evidence>
<feature type="non-terminal residue" evidence="2">
    <location>
        <position position="165"/>
    </location>
</feature>
<accession>A0A9P5NJ87</accession>
<dbReference type="Proteomes" id="UP000724874">
    <property type="component" value="Unassembled WGS sequence"/>
</dbReference>
<evidence type="ECO:0000313" key="2">
    <source>
        <dbReference type="EMBL" id="KAF8886629.1"/>
    </source>
</evidence>
<reference evidence="2" key="1">
    <citation type="submission" date="2020-11" db="EMBL/GenBank/DDBJ databases">
        <authorList>
            <consortium name="DOE Joint Genome Institute"/>
            <person name="Ahrendt S."/>
            <person name="Riley R."/>
            <person name="Andreopoulos W."/>
            <person name="LaButti K."/>
            <person name="Pangilinan J."/>
            <person name="Ruiz-duenas F.J."/>
            <person name="Barrasa J.M."/>
            <person name="Sanchez-Garcia M."/>
            <person name="Camarero S."/>
            <person name="Miyauchi S."/>
            <person name="Serrano A."/>
            <person name="Linde D."/>
            <person name="Babiker R."/>
            <person name="Drula E."/>
            <person name="Ayuso-Fernandez I."/>
            <person name="Pacheco R."/>
            <person name="Padilla G."/>
            <person name="Ferreira P."/>
            <person name="Barriuso J."/>
            <person name="Kellner H."/>
            <person name="Castanera R."/>
            <person name="Alfaro M."/>
            <person name="Ramirez L."/>
            <person name="Pisabarro A.G."/>
            <person name="Kuo A."/>
            <person name="Tritt A."/>
            <person name="Lipzen A."/>
            <person name="He G."/>
            <person name="Yan M."/>
            <person name="Ng V."/>
            <person name="Cullen D."/>
            <person name="Martin F."/>
            <person name="Rosso M.-N."/>
            <person name="Henrissat B."/>
            <person name="Hibbett D."/>
            <person name="Martinez A.T."/>
            <person name="Grigoriev I.V."/>
        </authorList>
    </citation>
    <scope>NUCLEOTIDE SEQUENCE</scope>
    <source>
        <strain evidence="2">AH 44721</strain>
    </source>
</reference>
<organism evidence="2 3">
    <name type="scientific">Gymnopilus junonius</name>
    <name type="common">Spectacular rustgill mushroom</name>
    <name type="synonym">Gymnopilus spectabilis subsp. junonius</name>
    <dbReference type="NCBI Taxonomy" id="109634"/>
    <lineage>
        <taxon>Eukaryota</taxon>
        <taxon>Fungi</taxon>
        <taxon>Dikarya</taxon>
        <taxon>Basidiomycota</taxon>
        <taxon>Agaricomycotina</taxon>
        <taxon>Agaricomycetes</taxon>
        <taxon>Agaricomycetidae</taxon>
        <taxon>Agaricales</taxon>
        <taxon>Agaricineae</taxon>
        <taxon>Hymenogastraceae</taxon>
        <taxon>Gymnopilus</taxon>
    </lineage>
</organism>
<feature type="region of interest" description="Disordered" evidence="1">
    <location>
        <begin position="131"/>
        <end position="165"/>
    </location>
</feature>